<keyword evidence="2" id="KW-1185">Reference proteome</keyword>
<dbReference type="Gene3D" id="3.30.50.20">
    <property type="entry name" value="prophage-derive protein ybcO"/>
    <property type="match status" value="1"/>
</dbReference>
<dbReference type="RefSeq" id="WP_301413885.1">
    <property type="nucleotide sequence ID" value="NZ_CP098023.1"/>
</dbReference>
<dbReference type="EMBL" id="CP098023">
    <property type="protein sequence ID" value="WKD48220.1"/>
    <property type="molecule type" value="Genomic_DNA"/>
</dbReference>
<evidence type="ECO:0000313" key="2">
    <source>
        <dbReference type="Proteomes" id="UP001321520"/>
    </source>
</evidence>
<sequence>MLQHLHLNKKPATEPVFLRLEKVTAPGHNLELLREGCIEVLTDQTGDTQEDKVNLQPTRIPKLLRLAKGRDCVHCGNNEGTTVAAHYQGPRSHSYGKGRGIKPHDAMAAHLCYRCHAEADSSGLGSCPENHSRRFLLLIITTQMNLFIEGRITAQDYAQAFLLKLCRNTGELMECGEPELHDIACRLAECWDSGEIAIVSQGAMVSSFVGVGS</sequence>
<protein>
    <submittedName>
        <fullName evidence="1">DUF1364 domain-containing protein</fullName>
    </submittedName>
</protein>
<name>A0ABY9E6X6_9GAMM</name>
<reference evidence="1 2" key="1">
    <citation type="submission" date="2022-05" db="EMBL/GenBank/DDBJ databases">
        <title>Microbulbifer sp. nov., isolated from sponge.</title>
        <authorList>
            <person name="Gao L."/>
        </authorList>
    </citation>
    <scope>NUCLEOTIDE SEQUENCE [LARGE SCALE GENOMIC DNA]</scope>
    <source>
        <strain evidence="1 2">MI-G</strain>
    </source>
</reference>
<organism evidence="1 2">
    <name type="scientific">Microbulbifer spongiae</name>
    <dbReference type="NCBI Taxonomy" id="2944933"/>
    <lineage>
        <taxon>Bacteria</taxon>
        <taxon>Pseudomonadati</taxon>
        <taxon>Pseudomonadota</taxon>
        <taxon>Gammaproteobacteria</taxon>
        <taxon>Cellvibrionales</taxon>
        <taxon>Microbulbiferaceae</taxon>
        <taxon>Microbulbifer</taxon>
    </lineage>
</organism>
<evidence type="ECO:0000313" key="1">
    <source>
        <dbReference type="EMBL" id="WKD48220.1"/>
    </source>
</evidence>
<gene>
    <name evidence="1" type="ORF">M8T91_09735</name>
</gene>
<dbReference type="Proteomes" id="UP001321520">
    <property type="component" value="Chromosome"/>
</dbReference>
<proteinExistence type="predicted"/>
<accession>A0ABY9E6X6</accession>